<feature type="domain" description="VTT" evidence="2">
    <location>
        <begin position="35"/>
        <end position="161"/>
    </location>
</feature>
<organism evidence="3 4">
    <name type="scientific">Candidatus Aquirickettsiella gammari</name>
    <dbReference type="NCBI Taxonomy" id="2016198"/>
    <lineage>
        <taxon>Bacteria</taxon>
        <taxon>Pseudomonadati</taxon>
        <taxon>Pseudomonadota</taxon>
        <taxon>Gammaproteobacteria</taxon>
        <taxon>Legionellales</taxon>
        <taxon>Coxiellaceae</taxon>
        <taxon>Candidatus Aquirickettsiella</taxon>
    </lineage>
</organism>
<dbReference type="Pfam" id="PF09335">
    <property type="entry name" value="VTT_dom"/>
    <property type="match status" value="1"/>
</dbReference>
<feature type="transmembrane region" description="Helical" evidence="1">
    <location>
        <begin position="12"/>
        <end position="33"/>
    </location>
</feature>
<feature type="transmembrane region" description="Helical" evidence="1">
    <location>
        <begin position="143"/>
        <end position="163"/>
    </location>
</feature>
<keyword evidence="4" id="KW-1185">Reference proteome</keyword>
<keyword evidence="1" id="KW-1133">Transmembrane helix</keyword>
<feature type="transmembrane region" description="Helical" evidence="1">
    <location>
        <begin position="105"/>
        <end position="123"/>
    </location>
</feature>
<gene>
    <name evidence="3" type="ORF">CFE62_002175</name>
</gene>
<dbReference type="PANTHER" id="PTHR42709:SF9">
    <property type="entry name" value="ALKALINE PHOSPHATASE LIKE PROTEIN"/>
    <property type="match status" value="1"/>
</dbReference>
<keyword evidence="1" id="KW-0812">Transmembrane</keyword>
<dbReference type="InterPro" id="IPR032816">
    <property type="entry name" value="VTT_dom"/>
</dbReference>
<dbReference type="EMBL" id="NMOS02000004">
    <property type="protein sequence ID" value="RDH40755.1"/>
    <property type="molecule type" value="Genomic_DNA"/>
</dbReference>
<dbReference type="InterPro" id="IPR051311">
    <property type="entry name" value="DedA_domain"/>
</dbReference>
<evidence type="ECO:0000313" key="3">
    <source>
        <dbReference type="EMBL" id="RDH40755.1"/>
    </source>
</evidence>
<evidence type="ECO:0000313" key="4">
    <source>
        <dbReference type="Proteomes" id="UP000226429"/>
    </source>
</evidence>
<sequence length="190" mass="21248">MLLPSLLDRFLPWLHQYGSLAIFFWFALGIFALPIPEESLLLLLGYLMAKGKLAILSSLIAAYAGSCCGISGSYVLGIATGHYLSQTWGRYIGLTKKRYQLAHNWFERVGKWALIIGYFIPGVRHLTGYVAGGLRLPWRYFALFAYSSALLWVSLFIGAGYVFQAQRTQAGSVLHLFLKTHSHHSDVMGK</sequence>
<evidence type="ECO:0000259" key="2">
    <source>
        <dbReference type="Pfam" id="PF09335"/>
    </source>
</evidence>
<dbReference type="Proteomes" id="UP000226429">
    <property type="component" value="Unassembled WGS sequence"/>
</dbReference>
<reference evidence="3 4" key="2">
    <citation type="journal article" date="2018" name="J. Invertebr. Pathol.">
        <title>'Candidatus Aquirickettsiella gammari' (Gammaproteobacteria: Legionellales: Coxiellaceae): A bacterial pathogen of the freshwater crustacean Gammarus fossarum (Malacostraca: Amphipoda).</title>
        <authorList>
            <person name="Bojko J."/>
            <person name="Dunn A.M."/>
            <person name="Stebbing P.D."/>
            <person name="van Aerle R."/>
            <person name="Bacela-Spychalska K."/>
            <person name="Bean T.P."/>
            <person name="Urrutia A."/>
            <person name="Stentiford G.D."/>
        </authorList>
    </citation>
    <scope>NUCLEOTIDE SEQUENCE [LARGE SCALE GENOMIC DNA]</scope>
    <source>
        <strain evidence="3">RA15029</strain>
    </source>
</reference>
<name>A0A370CIW5_9COXI</name>
<proteinExistence type="predicted"/>
<evidence type="ECO:0000256" key="1">
    <source>
        <dbReference type="SAM" id="Phobius"/>
    </source>
</evidence>
<reference evidence="3 4" key="1">
    <citation type="journal article" date="2017" name="Int. J. Syst. Evol. Microbiol.">
        <title>Aquarickettsiella crustaci n. gen. n. sp. (Gammaproteobacteria: Legionellales: Coxiellaceae); a bacterial pathogen of the freshwater crustacean: Gammarus fossarum (Malacostraca: Amphipoda).</title>
        <authorList>
            <person name="Bojko J."/>
            <person name="Dunn A.M."/>
            <person name="Stebbing P.D."/>
            <person name="Van Aerle R."/>
            <person name="Bacela-Spychalska K."/>
            <person name="Bean T.P."/>
            <person name="Stentiford G.D."/>
        </authorList>
    </citation>
    <scope>NUCLEOTIDE SEQUENCE [LARGE SCALE GENOMIC DNA]</scope>
    <source>
        <strain evidence="3">RA15029</strain>
    </source>
</reference>
<dbReference type="GO" id="GO:0005886">
    <property type="term" value="C:plasma membrane"/>
    <property type="evidence" value="ECO:0007669"/>
    <property type="project" value="UniProtKB-ARBA"/>
</dbReference>
<dbReference type="PANTHER" id="PTHR42709">
    <property type="entry name" value="ALKALINE PHOSPHATASE LIKE PROTEIN"/>
    <property type="match status" value="1"/>
</dbReference>
<comment type="caution">
    <text evidence="3">The sequence shown here is derived from an EMBL/GenBank/DDBJ whole genome shotgun (WGS) entry which is preliminary data.</text>
</comment>
<dbReference type="AlphaFoldDB" id="A0A370CIW5"/>
<protein>
    <submittedName>
        <fullName evidence="3">DedA family protein</fullName>
    </submittedName>
</protein>
<accession>A0A370CIW5</accession>
<feature type="transmembrane region" description="Helical" evidence="1">
    <location>
        <begin position="53"/>
        <end position="84"/>
    </location>
</feature>
<keyword evidence="1" id="KW-0472">Membrane</keyword>